<evidence type="ECO:0000313" key="2">
    <source>
        <dbReference type="EMBL" id="GFQ67448.1"/>
    </source>
</evidence>
<protein>
    <submittedName>
        <fullName evidence="2">Uncharacterized protein</fullName>
    </submittedName>
</protein>
<evidence type="ECO:0000313" key="3">
    <source>
        <dbReference type="Proteomes" id="UP000887116"/>
    </source>
</evidence>
<proteinExistence type="predicted"/>
<gene>
    <name evidence="2" type="ORF">TNCT_530391</name>
</gene>
<organism evidence="2 3">
    <name type="scientific">Trichonephila clavata</name>
    <name type="common">Joro spider</name>
    <name type="synonym">Nephila clavata</name>
    <dbReference type="NCBI Taxonomy" id="2740835"/>
    <lineage>
        <taxon>Eukaryota</taxon>
        <taxon>Metazoa</taxon>
        <taxon>Ecdysozoa</taxon>
        <taxon>Arthropoda</taxon>
        <taxon>Chelicerata</taxon>
        <taxon>Arachnida</taxon>
        <taxon>Araneae</taxon>
        <taxon>Araneomorphae</taxon>
        <taxon>Entelegynae</taxon>
        <taxon>Araneoidea</taxon>
        <taxon>Nephilidae</taxon>
        <taxon>Trichonephila</taxon>
    </lineage>
</organism>
<dbReference type="Proteomes" id="UP000887116">
    <property type="component" value="Unassembled WGS sequence"/>
</dbReference>
<feature type="region of interest" description="Disordered" evidence="1">
    <location>
        <begin position="1"/>
        <end position="25"/>
    </location>
</feature>
<keyword evidence="3" id="KW-1185">Reference proteome</keyword>
<dbReference type="AlphaFoldDB" id="A0A8X6F0C2"/>
<reference evidence="2" key="1">
    <citation type="submission" date="2020-07" db="EMBL/GenBank/DDBJ databases">
        <title>Multicomponent nature underlies the extraordinary mechanical properties of spider dragline silk.</title>
        <authorList>
            <person name="Kono N."/>
            <person name="Nakamura H."/>
            <person name="Mori M."/>
            <person name="Yoshida Y."/>
            <person name="Ohtoshi R."/>
            <person name="Malay A.D."/>
            <person name="Moran D.A.P."/>
            <person name="Tomita M."/>
            <person name="Numata K."/>
            <person name="Arakawa K."/>
        </authorList>
    </citation>
    <scope>NUCLEOTIDE SEQUENCE</scope>
</reference>
<dbReference type="EMBL" id="BMAO01010468">
    <property type="protein sequence ID" value="GFQ67448.1"/>
    <property type="molecule type" value="Genomic_DNA"/>
</dbReference>
<comment type="caution">
    <text evidence="2">The sequence shown here is derived from an EMBL/GenBank/DDBJ whole genome shotgun (WGS) entry which is preliminary data.</text>
</comment>
<evidence type="ECO:0000256" key="1">
    <source>
        <dbReference type="SAM" id="MobiDB-lite"/>
    </source>
</evidence>
<name>A0A8X6F0C2_TRICU</name>
<sequence length="78" mass="9125">MNETSTYTTIEHERERPQSGSSPSTFHLAYPYNMQTNTWQQVRSGSEKRTSQKKPLIKFSIQISDMQPFQEVNFHLST</sequence>
<accession>A0A8X6F0C2</accession>